<dbReference type="SMART" id="SM00409">
    <property type="entry name" value="IG"/>
    <property type="match status" value="2"/>
</dbReference>
<evidence type="ECO:0000313" key="6">
    <source>
        <dbReference type="Proteomes" id="UP001164746"/>
    </source>
</evidence>
<keyword evidence="6" id="KW-1185">Reference proteome</keyword>
<sequence>MSGEYGGKLTSQVIKFVPTHKMDGHVMECRAGNGLQSSTAEWAREKLDLKYNPIVSVNIAPVEIDETQSGSLSCTVDSKPLSTITWSRFDSGNTVPTNRLVKGSNSLGYMITDAQREDAGDYRCTAYNGYGGNKFNNTQVVIRYSPDVGVVTQNTTVNAPSVVIRCNPSGVPATYTYTSWKQVWPGYGVVRTFSGSDVLTLTSLTYKDNGVYTCEVENGARYSRNPSAGQGQALLNILSYPVIMTVETTMTVAVQIGNVSEFSVDFFSNTQDIKVYIVKENSESKSNIASTSILPKRLTYRVFDHNIEVGGFVVRTMLTVKKEEELGSYKLTIENNIGSQNLTVILKPKGPPFAPTIISMTNIQQTSAVLTWTRGFHGGFSQTVYVEISVDRQRWDVKFETYEGKLENKTKVNTILQQLQPGTLYFIRMFAENEMGKSEAPAGPFITESENPGYDAGRPYEDVSMTTATSDYAALGNVDTGPENVHVYSSLDTSNRKPHPVYENFEKRTNEDLVCNNAVQKSPVETVLN</sequence>
<dbReference type="CDD" id="cd00096">
    <property type="entry name" value="Ig"/>
    <property type="match status" value="2"/>
</dbReference>
<evidence type="ECO:0000313" key="5">
    <source>
        <dbReference type="EMBL" id="WAR13276.1"/>
    </source>
</evidence>
<proteinExistence type="predicted"/>
<evidence type="ECO:0000256" key="1">
    <source>
        <dbReference type="ARBA" id="ARBA00022737"/>
    </source>
</evidence>
<evidence type="ECO:0000259" key="3">
    <source>
        <dbReference type="PROSITE" id="PS50835"/>
    </source>
</evidence>
<dbReference type="PROSITE" id="PS50835">
    <property type="entry name" value="IG_LIKE"/>
    <property type="match status" value="2"/>
</dbReference>
<name>A0ABY7EWS5_MYAAR</name>
<reference evidence="5" key="1">
    <citation type="submission" date="2022-11" db="EMBL/GenBank/DDBJ databases">
        <title>Centuries of genome instability and evolution in soft-shell clam transmissible cancer (bioRxiv).</title>
        <authorList>
            <person name="Hart S.F.M."/>
            <person name="Yonemitsu M.A."/>
            <person name="Giersch R.M."/>
            <person name="Beal B.F."/>
            <person name="Arriagada G."/>
            <person name="Davis B.W."/>
            <person name="Ostrander E.A."/>
            <person name="Goff S.P."/>
            <person name="Metzger M.J."/>
        </authorList>
    </citation>
    <scope>NUCLEOTIDE SEQUENCE</scope>
    <source>
        <strain evidence="5">MELC-2E11</strain>
        <tissue evidence="5">Siphon/mantle</tissue>
    </source>
</reference>
<evidence type="ECO:0000259" key="4">
    <source>
        <dbReference type="PROSITE" id="PS50853"/>
    </source>
</evidence>
<dbReference type="Pfam" id="PF00041">
    <property type="entry name" value="fn3"/>
    <property type="match status" value="1"/>
</dbReference>
<dbReference type="EMBL" id="CP111019">
    <property type="protein sequence ID" value="WAR13276.1"/>
    <property type="molecule type" value="Genomic_DNA"/>
</dbReference>
<feature type="domain" description="Fibronectin type-III" evidence="4">
    <location>
        <begin position="354"/>
        <end position="452"/>
    </location>
</feature>
<dbReference type="Proteomes" id="UP001164746">
    <property type="component" value="Chromosome 8"/>
</dbReference>
<gene>
    <name evidence="5" type="ORF">MAR_027456</name>
</gene>
<dbReference type="InterPro" id="IPR003961">
    <property type="entry name" value="FN3_dom"/>
</dbReference>
<keyword evidence="1" id="KW-0677">Repeat</keyword>
<dbReference type="SMART" id="SM00408">
    <property type="entry name" value="IGc2"/>
    <property type="match status" value="2"/>
</dbReference>
<dbReference type="InterPro" id="IPR003599">
    <property type="entry name" value="Ig_sub"/>
</dbReference>
<dbReference type="Gene3D" id="2.60.40.10">
    <property type="entry name" value="Immunoglobulins"/>
    <property type="match status" value="3"/>
</dbReference>
<dbReference type="InterPro" id="IPR007110">
    <property type="entry name" value="Ig-like_dom"/>
</dbReference>
<dbReference type="SMART" id="SM00060">
    <property type="entry name" value="FN3"/>
    <property type="match status" value="1"/>
</dbReference>
<dbReference type="SUPFAM" id="SSF49265">
    <property type="entry name" value="Fibronectin type III"/>
    <property type="match status" value="1"/>
</dbReference>
<dbReference type="PROSITE" id="PS50853">
    <property type="entry name" value="FN3"/>
    <property type="match status" value="1"/>
</dbReference>
<organism evidence="5 6">
    <name type="scientific">Mya arenaria</name>
    <name type="common">Soft-shell clam</name>
    <dbReference type="NCBI Taxonomy" id="6604"/>
    <lineage>
        <taxon>Eukaryota</taxon>
        <taxon>Metazoa</taxon>
        <taxon>Spiralia</taxon>
        <taxon>Lophotrochozoa</taxon>
        <taxon>Mollusca</taxon>
        <taxon>Bivalvia</taxon>
        <taxon>Autobranchia</taxon>
        <taxon>Heteroconchia</taxon>
        <taxon>Euheterodonta</taxon>
        <taxon>Imparidentia</taxon>
        <taxon>Neoheterodontei</taxon>
        <taxon>Myida</taxon>
        <taxon>Myoidea</taxon>
        <taxon>Myidae</taxon>
        <taxon>Mya</taxon>
    </lineage>
</organism>
<accession>A0ABY7EWS5</accession>
<dbReference type="Pfam" id="PF13927">
    <property type="entry name" value="Ig_3"/>
    <property type="match status" value="1"/>
</dbReference>
<dbReference type="CDD" id="cd00063">
    <property type="entry name" value="FN3"/>
    <property type="match status" value="1"/>
</dbReference>
<dbReference type="PANTHER" id="PTHR44170:SF6">
    <property type="entry name" value="CONTACTIN"/>
    <property type="match status" value="1"/>
</dbReference>
<dbReference type="InterPro" id="IPR003598">
    <property type="entry name" value="Ig_sub2"/>
</dbReference>
<evidence type="ECO:0000256" key="2">
    <source>
        <dbReference type="ARBA" id="ARBA00023157"/>
    </source>
</evidence>
<dbReference type="InterPro" id="IPR036116">
    <property type="entry name" value="FN3_sf"/>
</dbReference>
<dbReference type="SUPFAM" id="SSF48726">
    <property type="entry name" value="Immunoglobulin"/>
    <property type="match status" value="2"/>
</dbReference>
<protein>
    <submittedName>
        <fullName evidence="5">SYG2-like protein</fullName>
    </submittedName>
</protein>
<feature type="domain" description="Ig-like" evidence="3">
    <location>
        <begin position="53"/>
        <end position="143"/>
    </location>
</feature>
<dbReference type="PANTHER" id="PTHR44170">
    <property type="entry name" value="PROTEIN SIDEKICK"/>
    <property type="match status" value="1"/>
</dbReference>
<dbReference type="InterPro" id="IPR013783">
    <property type="entry name" value="Ig-like_fold"/>
</dbReference>
<feature type="domain" description="Ig-like" evidence="3">
    <location>
        <begin position="146"/>
        <end position="227"/>
    </location>
</feature>
<keyword evidence="2" id="KW-1015">Disulfide bond</keyword>
<dbReference type="InterPro" id="IPR036179">
    <property type="entry name" value="Ig-like_dom_sf"/>
</dbReference>